<feature type="region of interest" description="Disordered" evidence="2">
    <location>
        <begin position="840"/>
        <end position="871"/>
    </location>
</feature>
<dbReference type="GO" id="GO:0003723">
    <property type="term" value="F:RNA binding"/>
    <property type="evidence" value="ECO:0007669"/>
    <property type="project" value="TreeGrafter"/>
</dbReference>
<evidence type="ECO:0000256" key="1">
    <source>
        <dbReference type="ARBA" id="ARBA00008600"/>
    </source>
</evidence>
<dbReference type="PANTHER" id="PTHR13384">
    <property type="entry name" value="G PATCH DOMAIN-CONTAINING PROTEIN 1"/>
    <property type="match status" value="1"/>
</dbReference>
<proteinExistence type="inferred from homology"/>
<comment type="caution">
    <text evidence="4">The sequence shown here is derived from an EMBL/GenBank/DDBJ whole genome shotgun (WGS) entry which is preliminary data.</text>
</comment>
<dbReference type="PANTHER" id="PTHR13384:SF19">
    <property type="entry name" value="G PATCH DOMAIN-CONTAINING PROTEIN 1"/>
    <property type="match status" value="1"/>
</dbReference>
<gene>
    <name evidence="4" type="ORF">HCN44_006509</name>
</gene>
<organism evidence="4 5">
    <name type="scientific">Aphidius gifuensis</name>
    <name type="common">Parasitoid wasp</name>
    <dbReference type="NCBI Taxonomy" id="684658"/>
    <lineage>
        <taxon>Eukaryota</taxon>
        <taxon>Metazoa</taxon>
        <taxon>Ecdysozoa</taxon>
        <taxon>Arthropoda</taxon>
        <taxon>Hexapoda</taxon>
        <taxon>Insecta</taxon>
        <taxon>Pterygota</taxon>
        <taxon>Neoptera</taxon>
        <taxon>Endopterygota</taxon>
        <taxon>Hymenoptera</taxon>
        <taxon>Apocrita</taxon>
        <taxon>Ichneumonoidea</taxon>
        <taxon>Braconidae</taxon>
        <taxon>Aphidiinae</taxon>
        <taxon>Aphidius</taxon>
    </lineage>
</organism>
<feature type="compositionally biased region" description="Low complexity" evidence="2">
    <location>
        <begin position="196"/>
        <end position="205"/>
    </location>
</feature>
<evidence type="ECO:0000313" key="5">
    <source>
        <dbReference type="Proteomes" id="UP000639338"/>
    </source>
</evidence>
<comment type="similarity">
    <text evidence="1">Belongs to the GPATCH1 family.</text>
</comment>
<dbReference type="Pfam" id="PF07713">
    <property type="entry name" value="DUF1604"/>
    <property type="match status" value="1"/>
</dbReference>
<feature type="region of interest" description="Disordered" evidence="2">
    <location>
        <begin position="196"/>
        <end position="218"/>
    </location>
</feature>
<feature type="compositionally biased region" description="Basic residues" evidence="2">
    <location>
        <begin position="846"/>
        <end position="871"/>
    </location>
</feature>
<feature type="region of interest" description="Disordered" evidence="2">
    <location>
        <begin position="69"/>
        <end position="136"/>
    </location>
</feature>
<feature type="region of interest" description="Disordered" evidence="2">
    <location>
        <begin position="670"/>
        <end position="694"/>
    </location>
</feature>
<evidence type="ECO:0000259" key="3">
    <source>
        <dbReference type="PROSITE" id="PS50174"/>
    </source>
</evidence>
<feature type="domain" description="G-patch" evidence="3">
    <location>
        <begin position="147"/>
        <end position="167"/>
    </location>
</feature>
<dbReference type="EMBL" id="JACMRX010000002">
    <property type="protein sequence ID" value="KAF7995402.1"/>
    <property type="molecule type" value="Genomic_DNA"/>
</dbReference>
<reference evidence="4 5" key="1">
    <citation type="submission" date="2020-08" db="EMBL/GenBank/DDBJ databases">
        <title>Aphidius gifuensis genome sequencing and assembly.</title>
        <authorList>
            <person name="Du Z."/>
        </authorList>
    </citation>
    <scope>NUCLEOTIDE SEQUENCE [LARGE SCALE GENOMIC DNA]</scope>
    <source>
        <strain evidence="4">YNYX2018</strain>
        <tissue evidence="4">Adults</tissue>
    </source>
</reference>
<feature type="compositionally biased region" description="Polar residues" evidence="2">
    <location>
        <begin position="670"/>
        <end position="692"/>
    </location>
</feature>
<dbReference type="InterPro" id="IPR000467">
    <property type="entry name" value="G_patch_dom"/>
</dbReference>
<dbReference type="InterPro" id="IPR011666">
    <property type="entry name" value="DUF1604"/>
</dbReference>
<sequence length="871" mass="98446">MGESDEEDYVSFGCALDPLDEDNLPRKKPITIEEQVATDAQGRRRFHGAFTGGFSAGYFNSVGTRDGWRPQQFKSSRSSKANNVGQRPEDFMDEEDTGEFGIAPSGIRATNDFTDHSKGTKRQRSTTNNDGPIPGVPVLQDLLKPITDTVGVVLLKKMGWKPGQGVGPRVTKIQKQKTRKRNEKKKIYGCSLPNQEVETTKSCTESSEDDEDDDDDGEEILFAPDDYEPFRSNPKDNFFGIGYSGLDRRSVLGHINLFGDTTFKMQDKNKKLSIRGQAFGVGAFEADDEDIYAREDMSNYDFTLGPAEAKKKLQKSINSGAKCLEGFVSAKNSLVQKKLFKPPELPRDYKPIHVVRQSRFSPQKVPENIDDNHKRKGLGRHDLNAETRSAILGESSRSSPVVNIITKTLNLYGKEKTEERAKQESAKLKSSTSWMDKLKTTRFVRAGAEGNNDEENKNRVQMTKPFSDEAKQKRFEKFQEFNAEERREKLEKLQPLSMTDWERNQELQDFDLALKLSCKNNNDSGPVDNDDKLSKIVIDEAPKDPMIEAAKSKMFGKLTRSLEEWQPTSIVCKRFNIPEPMTGCAPQDVKTNKRYSVFDSLTFITDDKFKKATDTSGSYELPNIPYKSSNKNINNSMNILDTTDIVASTSNDNKKINNFEKSYEKVFGSLTNDNQDNSSKVHETATSSSSVSLKDKNNEKKDLFKAIFLSSSDEDSDKNDGDDDDDNDVTSDAIKNVLIGKPANVVNIERNNSPPRGIFAKLDLDNLLKPDKNLIKANDNTDSSNDQLNLQNNDQIDIDMYGPVLPKKLPEIVYVNIEKQDKEKYKNLLTKLNNSIEWVEKTKDSKKIKKDKKKHKHKDKKHKHKSKKSKK</sequence>
<protein>
    <recommendedName>
        <fullName evidence="3">G-patch domain-containing protein</fullName>
    </recommendedName>
</protein>
<dbReference type="Pfam" id="PF26093">
    <property type="entry name" value="HTH_TGH"/>
    <property type="match status" value="1"/>
</dbReference>
<feature type="compositionally biased region" description="Acidic residues" evidence="2">
    <location>
        <begin position="206"/>
        <end position="218"/>
    </location>
</feature>
<evidence type="ECO:0000313" key="4">
    <source>
        <dbReference type="EMBL" id="KAF7995402.1"/>
    </source>
</evidence>
<dbReference type="Pfam" id="PF01585">
    <property type="entry name" value="G-patch"/>
    <property type="match status" value="1"/>
</dbReference>
<dbReference type="GO" id="GO:0006397">
    <property type="term" value="P:mRNA processing"/>
    <property type="evidence" value="ECO:0007669"/>
    <property type="project" value="InterPro"/>
</dbReference>
<dbReference type="GO" id="GO:0005634">
    <property type="term" value="C:nucleus"/>
    <property type="evidence" value="ECO:0007669"/>
    <property type="project" value="TreeGrafter"/>
</dbReference>
<keyword evidence="5" id="KW-1185">Reference proteome</keyword>
<dbReference type="Proteomes" id="UP000639338">
    <property type="component" value="Unassembled WGS sequence"/>
</dbReference>
<evidence type="ECO:0000256" key="2">
    <source>
        <dbReference type="SAM" id="MobiDB-lite"/>
    </source>
</evidence>
<dbReference type="PROSITE" id="PS50174">
    <property type="entry name" value="G_PATCH"/>
    <property type="match status" value="1"/>
</dbReference>
<dbReference type="AlphaFoldDB" id="A0A835CTI2"/>
<feature type="compositionally biased region" description="Polar residues" evidence="2">
    <location>
        <begin position="72"/>
        <end position="85"/>
    </location>
</feature>
<name>A0A835CTI2_APHGI</name>
<accession>A0A835CTI2</accession>
<dbReference type="OrthoDB" id="20507at2759"/>